<dbReference type="EMBL" id="OOFM01000005">
    <property type="protein sequence ID" value="SPL66241.1"/>
    <property type="molecule type" value="Genomic_DNA"/>
</dbReference>
<dbReference type="InterPro" id="IPR051311">
    <property type="entry name" value="DedA_domain"/>
</dbReference>
<dbReference type="Proteomes" id="UP000246073">
    <property type="component" value="Unassembled WGS sequence"/>
</dbReference>
<dbReference type="AlphaFoldDB" id="A0A2P9HQ72"/>
<keyword evidence="2" id="KW-0449">Lipoprotein</keyword>
<accession>A0A2P9HQ72</accession>
<dbReference type="GO" id="GO:0005886">
    <property type="term" value="C:plasma membrane"/>
    <property type="evidence" value="ECO:0007669"/>
    <property type="project" value="TreeGrafter"/>
</dbReference>
<reference evidence="3" key="1">
    <citation type="submission" date="2017-12" db="EMBL/GenBank/DDBJ databases">
        <authorList>
            <person name="Diaz M."/>
        </authorList>
    </citation>
    <scope>NUCLEOTIDE SEQUENCE [LARGE SCALE GENOMIC DNA]</scope>
    <source>
        <strain evidence="3">FI11154</strain>
    </source>
</reference>
<keyword evidence="1" id="KW-1133">Transmembrane helix</keyword>
<feature type="transmembrane region" description="Helical" evidence="1">
    <location>
        <begin position="160"/>
        <end position="179"/>
    </location>
</feature>
<feature type="transmembrane region" description="Helical" evidence="1">
    <location>
        <begin position="199"/>
        <end position="220"/>
    </location>
</feature>
<sequence>MFAPSFLFIDGATATTAIRRTLSGQSMLRRLYDWTISLAARKSAEWWLAIIAFVESSVFLVPADVLFLPMALARPERAWRYAFIATVASVLGGIAGWYLGYHAYEQIAKPVLEMYGKLDTFEQLRGTTSADTILLMLITSGLAHLPPIKVVTILSGAAGVNIWLFIASAIVARGARFYFLAWLLRRYGEPIRHFIEKRLGLIASAVAVLLIALFFAVKYLHA</sequence>
<evidence type="ECO:0000256" key="1">
    <source>
        <dbReference type="SAM" id="Phobius"/>
    </source>
</evidence>
<evidence type="ECO:0000313" key="3">
    <source>
        <dbReference type="Proteomes" id="UP000246073"/>
    </source>
</evidence>
<feature type="transmembrane region" description="Helical" evidence="1">
    <location>
        <begin position="133"/>
        <end position="154"/>
    </location>
</feature>
<proteinExistence type="predicted"/>
<name>A0A2P9HQ72_9HYPH</name>
<keyword evidence="1" id="KW-0812">Transmembrane</keyword>
<protein>
    <submittedName>
        <fullName evidence="2">FIG139438: lipoprotein B</fullName>
    </submittedName>
</protein>
<organism evidence="2 3">
    <name type="scientific">Ochrobactrum soli</name>
    <dbReference type="NCBI Taxonomy" id="2448455"/>
    <lineage>
        <taxon>Bacteria</taxon>
        <taxon>Pseudomonadati</taxon>
        <taxon>Pseudomonadota</taxon>
        <taxon>Alphaproteobacteria</taxon>
        <taxon>Hyphomicrobiales</taxon>
        <taxon>Brucellaceae</taxon>
        <taxon>Brucella/Ochrobactrum group</taxon>
        <taxon>Ochrobactrum</taxon>
    </lineage>
</organism>
<dbReference type="PANTHER" id="PTHR42709">
    <property type="entry name" value="ALKALINE PHOSPHATASE LIKE PROTEIN"/>
    <property type="match status" value="1"/>
</dbReference>
<feature type="transmembrane region" description="Helical" evidence="1">
    <location>
        <begin position="78"/>
        <end position="99"/>
    </location>
</feature>
<evidence type="ECO:0000313" key="2">
    <source>
        <dbReference type="EMBL" id="SPL66241.1"/>
    </source>
</evidence>
<dbReference type="PANTHER" id="PTHR42709:SF11">
    <property type="entry name" value="DEDA FAMILY PROTEIN"/>
    <property type="match status" value="1"/>
</dbReference>
<keyword evidence="1" id="KW-0472">Membrane</keyword>
<gene>
    <name evidence="2" type="ORF">OHAE_2108</name>
</gene>
<feature type="transmembrane region" description="Helical" evidence="1">
    <location>
        <begin position="46"/>
        <end position="72"/>
    </location>
</feature>